<feature type="region of interest" description="Disordered" evidence="12">
    <location>
        <begin position="1"/>
        <end position="63"/>
    </location>
</feature>
<evidence type="ECO:0000313" key="14">
    <source>
        <dbReference type="RefSeq" id="XP_032126620.1"/>
    </source>
</evidence>
<dbReference type="InterPro" id="IPR039242">
    <property type="entry name" value="MED9_metazoa"/>
</dbReference>
<reference evidence="14" key="1">
    <citation type="submission" date="2025-08" db="UniProtKB">
        <authorList>
            <consortium name="RefSeq"/>
        </authorList>
    </citation>
    <scope>IDENTIFICATION</scope>
    <source>
        <tissue evidence="14">Blood</tissue>
    </source>
</reference>
<comment type="subcellular location">
    <subcellularLocation>
        <location evidence="1 11">Nucleus</location>
    </subcellularLocation>
</comment>
<evidence type="ECO:0000256" key="9">
    <source>
        <dbReference type="ARBA" id="ARBA00025687"/>
    </source>
</evidence>
<dbReference type="AlphaFoldDB" id="A0A6J3H9E0"/>
<evidence type="ECO:0000256" key="12">
    <source>
        <dbReference type="SAM" id="MobiDB-lite"/>
    </source>
</evidence>
<sequence>MASAGVAAGRQAEDALPPTSDQPLPDSKPLPPPQPPPPVAAPQPQQSPAPRPQSPARAREEENYSFLPLVHSIIKCMDKDSPEVHQDLNALKTKFQEMRKLISTMPGIHLSPEQQQQQLHSLREQVRTKNELLQKYKSLCMFEIPKE</sequence>
<evidence type="ECO:0000256" key="8">
    <source>
        <dbReference type="ARBA" id="ARBA00023242"/>
    </source>
</evidence>
<dbReference type="PANTHER" id="PTHR20844:SF0">
    <property type="entry name" value="MEDIATOR OF RNA POLYMERASE II TRANSCRIPTION SUBUNIT 9"/>
    <property type="match status" value="1"/>
</dbReference>
<dbReference type="GO" id="GO:0016592">
    <property type="term" value="C:mediator complex"/>
    <property type="evidence" value="ECO:0007669"/>
    <property type="project" value="InterPro"/>
</dbReference>
<keyword evidence="7 11" id="KW-0804">Transcription</keyword>
<proteinExistence type="inferred from homology"/>
<evidence type="ECO:0000256" key="1">
    <source>
        <dbReference type="ARBA" id="ARBA00004123"/>
    </source>
</evidence>
<evidence type="ECO:0000256" key="11">
    <source>
        <dbReference type="RuleBase" id="RU364145"/>
    </source>
</evidence>
<dbReference type="PANTHER" id="PTHR20844">
    <property type="entry name" value="MEDIATOR OF RNA POLYMERASE II TRANSCRIPTION, SUBUNIT 9"/>
    <property type="match status" value="1"/>
</dbReference>
<dbReference type="GO" id="GO:0003712">
    <property type="term" value="F:transcription coregulator activity"/>
    <property type="evidence" value="ECO:0007669"/>
    <property type="project" value="InterPro"/>
</dbReference>
<comment type="function">
    <text evidence="9 11">Component of the Mediator complex, a coactivator involved in the regulated transcription of nearly all RNA polymerase II-dependent genes. Mediator functions as a bridge to convey information from gene-specific regulatory proteins to the basal RNA polymerase II transcription machinery. Mediator is recruited to promoters by direct interactions with regulatory proteins and serves as a scaffold for the assembly of a functional preinitiation complex with RNA polymerase II and the general transcription factors.</text>
</comment>
<dbReference type="CTD" id="55090"/>
<organism evidence="13 14">
    <name type="scientific">Sapajus apella</name>
    <name type="common">Brown-capped capuchin</name>
    <name type="synonym">Cebus apella</name>
    <dbReference type="NCBI Taxonomy" id="9515"/>
    <lineage>
        <taxon>Eukaryota</taxon>
        <taxon>Metazoa</taxon>
        <taxon>Chordata</taxon>
        <taxon>Craniata</taxon>
        <taxon>Vertebrata</taxon>
        <taxon>Euteleostomi</taxon>
        <taxon>Mammalia</taxon>
        <taxon>Eutheria</taxon>
        <taxon>Euarchontoglires</taxon>
        <taxon>Primates</taxon>
        <taxon>Haplorrhini</taxon>
        <taxon>Platyrrhini</taxon>
        <taxon>Cebidae</taxon>
        <taxon>Cebinae</taxon>
        <taxon>Sapajus</taxon>
    </lineage>
</organism>
<dbReference type="GO" id="GO:0006357">
    <property type="term" value="P:regulation of transcription by RNA polymerase II"/>
    <property type="evidence" value="ECO:0007669"/>
    <property type="project" value="InterPro"/>
</dbReference>
<evidence type="ECO:0000256" key="3">
    <source>
        <dbReference type="ARBA" id="ARBA00020636"/>
    </source>
</evidence>
<feature type="compositionally biased region" description="Pro residues" evidence="12">
    <location>
        <begin position="26"/>
        <end position="53"/>
    </location>
</feature>
<dbReference type="RefSeq" id="XP_032126620.1">
    <property type="nucleotide sequence ID" value="XM_032270729.1"/>
</dbReference>
<keyword evidence="8 11" id="KW-0539">Nucleus</keyword>
<comment type="subunit">
    <text evidence="11">Component of the Mediator complex, which is composed of MED1, MED4, MED6, MED7, MED8, MED9, MED10, MED11, MED12, MED13, MED13L, MED14, MED15, MED16, MED17, MED18, MED19, MED20, MED21, MED22, MED23, MED24, MED25, MED26, MED27, MED29, MED30, MED31, CCNC, CDK8 and CDC2L6/CDK11. The MED12, MED13, CCNC and CDK8 subunits form a distinct module termed the CDK8 module. Mediator containing the CDK8 module is less active than Mediator lacking this module in supporting transcriptional activation. Individual preparations of the Mediator complex lacking one or more distinct subunits have been variously termed ARC, CRSP, DRIP, PC2, SMCC and TRAP.</text>
</comment>
<dbReference type="SUPFAM" id="SSF140718">
    <property type="entry name" value="Mediator hinge subcomplex-like"/>
    <property type="match status" value="1"/>
</dbReference>
<evidence type="ECO:0000313" key="13">
    <source>
        <dbReference type="Proteomes" id="UP000504640"/>
    </source>
</evidence>
<keyword evidence="13" id="KW-1185">Reference proteome</keyword>
<keyword evidence="5" id="KW-0175">Coiled coil</keyword>
<comment type="similarity">
    <text evidence="2 11">Belongs to the Mediator complex subunit 9 family.</text>
</comment>
<dbReference type="CDD" id="cd21431">
    <property type="entry name" value="Med9-C"/>
    <property type="match status" value="1"/>
</dbReference>
<name>A0A6J3H9E0_SAPAP</name>
<evidence type="ECO:0000256" key="6">
    <source>
        <dbReference type="ARBA" id="ARBA00023159"/>
    </source>
</evidence>
<dbReference type="InterPro" id="IPR011425">
    <property type="entry name" value="Med9"/>
</dbReference>
<dbReference type="InterPro" id="IPR037212">
    <property type="entry name" value="Med7/Med21-like"/>
</dbReference>
<evidence type="ECO:0000256" key="5">
    <source>
        <dbReference type="ARBA" id="ARBA00023054"/>
    </source>
</evidence>
<gene>
    <name evidence="11 14" type="primary">MED9</name>
</gene>
<dbReference type="Proteomes" id="UP000504640">
    <property type="component" value="Unplaced"/>
</dbReference>
<keyword evidence="4 11" id="KW-0805">Transcription regulation</keyword>
<evidence type="ECO:0000256" key="4">
    <source>
        <dbReference type="ARBA" id="ARBA00023015"/>
    </source>
</evidence>
<dbReference type="GeneID" id="116544395"/>
<protein>
    <recommendedName>
        <fullName evidence="3 11">Mediator of RNA polymerase II transcription subunit 9</fullName>
    </recommendedName>
    <alternativeName>
        <fullName evidence="10 11">Mediator complex subunit 9</fullName>
    </alternativeName>
</protein>
<evidence type="ECO:0000256" key="7">
    <source>
        <dbReference type="ARBA" id="ARBA00023163"/>
    </source>
</evidence>
<evidence type="ECO:0000256" key="2">
    <source>
        <dbReference type="ARBA" id="ARBA00008089"/>
    </source>
</evidence>
<evidence type="ECO:0000256" key="10">
    <source>
        <dbReference type="ARBA" id="ARBA00031260"/>
    </source>
</evidence>
<dbReference type="Pfam" id="PF07544">
    <property type="entry name" value="Med9"/>
    <property type="match status" value="1"/>
</dbReference>
<keyword evidence="6 11" id="KW-0010">Activator</keyword>
<accession>A0A6J3H9E0</accession>